<feature type="signal peptide" evidence="2">
    <location>
        <begin position="1"/>
        <end position="19"/>
    </location>
</feature>
<gene>
    <name evidence="3" type="ORF">BOKJ2_LOCUS10072</name>
</gene>
<keyword evidence="4" id="KW-1185">Reference proteome</keyword>
<evidence type="ECO:0000256" key="1">
    <source>
        <dbReference type="SAM" id="Phobius"/>
    </source>
</evidence>
<keyword evidence="1" id="KW-1133">Transmembrane helix</keyword>
<name>A0A811L5A0_9BILA</name>
<dbReference type="AlphaFoldDB" id="A0A811L5A0"/>
<evidence type="ECO:0000256" key="2">
    <source>
        <dbReference type="SAM" id="SignalP"/>
    </source>
</evidence>
<evidence type="ECO:0000313" key="4">
    <source>
        <dbReference type="Proteomes" id="UP000614601"/>
    </source>
</evidence>
<dbReference type="Proteomes" id="UP000614601">
    <property type="component" value="Unassembled WGS sequence"/>
</dbReference>
<dbReference type="Proteomes" id="UP000783686">
    <property type="component" value="Unassembled WGS sequence"/>
</dbReference>
<keyword evidence="2" id="KW-0732">Signal</keyword>
<feature type="transmembrane region" description="Helical" evidence="1">
    <location>
        <begin position="265"/>
        <end position="286"/>
    </location>
</feature>
<dbReference type="EMBL" id="CAJFCW020000005">
    <property type="protein sequence ID" value="CAG9117458.1"/>
    <property type="molecule type" value="Genomic_DNA"/>
</dbReference>
<feature type="chain" id="PRO_5036221276" evidence="2">
    <location>
        <begin position="20"/>
        <end position="333"/>
    </location>
</feature>
<keyword evidence="1" id="KW-0812">Transmembrane</keyword>
<accession>A0A811L5A0</accession>
<sequence>MNIILWVLIGISLFQKINATTLQDDLNRFFEMAKGKKCESVVSTNSSMKHYVEITDGWAILHLDGQEICGSTYEEKNFVVYRTVLPDGEVIYTMGGFTDGSYVFCNSYGTTKVMNKRLENVLMHRNNLFIDLSVAVPINGKEINCRREKCDDHLTLPIVDDTKPCIDDKECYIIDDYITHVQKKDTRLYYAYSDPKCVTFDNANGTETTYLPLMYEEEEGEEAPYEDTIPRSEPLSSVEHFSAGIIEFSRVLSLVDENGGATSMMGLYITTEVLLLLISVGLCLFFDATEESIKTIVYPVVVLYRFIRKRLLLKGAADGRTVDHSIDNAMQDR</sequence>
<dbReference type="EMBL" id="CAJFDH010000005">
    <property type="protein sequence ID" value="CAD5223295.1"/>
    <property type="molecule type" value="Genomic_DNA"/>
</dbReference>
<organism evidence="3 4">
    <name type="scientific">Bursaphelenchus okinawaensis</name>
    <dbReference type="NCBI Taxonomy" id="465554"/>
    <lineage>
        <taxon>Eukaryota</taxon>
        <taxon>Metazoa</taxon>
        <taxon>Ecdysozoa</taxon>
        <taxon>Nematoda</taxon>
        <taxon>Chromadorea</taxon>
        <taxon>Rhabditida</taxon>
        <taxon>Tylenchina</taxon>
        <taxon>Tylenchomorpha</taxon>
        <taxon>Aphelenchoidea</taxon>
        <taxon>Aphelenchoididae</taxon>
        <taxon>Bursaphelenchus</taxon>
    </lineage>
</organism>
<protein>
    <submittedName>
        <fullName evidence="3">Uncharacterized protein</fullName>
    </submittedName>
</protein>
<evidence type="ECO:0000313" key="3">
    <source>
        <dbReference type="EMBL" id="CAD5223295.1"/>
    </source>
</evidence>
<comment type="caution">
    <text evidence="3">The sequence shown here is derived from an EMBL/GenBank/DDBJ whole genome shotgun (WGS) entry which is preliminary data.</text>
</comment>
<proteinExistence type="predicted"/>
<keyword evidence="1" id="KW-0472">Membrane</keyword>
<reference evidence="3" key="1">
    <citation type="submission" date="2020-09" db="EMBL/GenBank/DDBJ databases">
        <authorList>
            <person name="Kikuchi T."/>
        </authorList>
    </citation>
    <scope>NUCLEOTIDE SEQUENCE</scope>
    <source>
        <strain evidence="3">SH1</strain>
    </source>
</reference>